<dbReference type="KEGG" id="bpsi:IX83_05435"/>
<organism evidence="7 8">
    <name type="scientific">Basilea psittacipulmonis DSM 24701</name>
    <dbReference type="NCBI Taxonomy" id="1072685"/>
    <lineage>
        <taxon>Bacteria</taxon>
        <taxon>Pseudomonadati</taxon>
        <taxon>Pseudomonadota</taxon>
        <taxon>Betaproteobacteria</taxon>
        <taxon>Burkholderiales</taxon>
        <taxon>Alcaligenaceae</taxon>
        <taxon>Basilea</taxon>
    </lineage>
</organism>
<evidence type="ECO:0000313" key="8">
    <source>
        <dbReference type="Proteomes" id="UP000028945"/>
    </source>
</evidence>
<evidence type="ECO:0000256" key="2">
    <source>
        <dbReference type="ARBA" id="ARBA00006577"/>
    </source>
</evidence>
<comment type="catalytic activity">
    <reaction evidence="1">
        <text>[protein]-peptidylproline (omega=180) = [protein]-peptidylproline (omega=0)</text>
        <dbReference type="Rhea" id="RHEA:16237"/>
        <dbReference type="Rhea" id="RHEA-COMP:10747"/>
        <dbReference type="Rhea" id="RHEA-COMP:10748"/>
        <dbReference type="ChEBI" id="CHEBI:83833"/>
        <dbReference type="ChEBI" id="CHEBI:83834"/>
        <dbReference type="EC" id="5.2.1.8"/>
    </reaction>
</comment>
<keyword evidence="4" id="KW-0697">Rotamase</keyword>
<evidence type="ECO:0000313" key="7">
    <source>
        <dbReference type="EMBL" id="AIL32831.1"/>
    </source>
</evidence>
<name>A0A077DFC4_9BURK</name>
<accession>A0A077DFC4</accession>
<keyword evidence="5" id="KW-0413">Isomerase</keyword>
<dbReference type="PANTHER" id="PTHR47861:SF4">
    <property type="entry name" value="FKBP-TYPE 16 KDA PEPTIDYL-PROLYL CIS-TRANS ISOMERASE"/>
    <property type="match status" value="1"/>
</dbReference>
<dbReference type="EC" id="5.2.1.8" evidence="3"/>
<dbReference type="HOGENOM" id="CLU_098197_3_1_4"/>
<evidence type="ECO:0000256" key="5">
    <source>
        <dbReference type="ARBA" id="ARBA00023235"/>
    </source>
</evidence>
<dbReference type="InterPro" id="IPR046357">
    <property type="entry name" value="PPIase_dom_sf"/>
</dbReference>
<proteinExistence type="inferred from homology"/>
<dbReference type="EMBL" id="CP009238">
    <property type="protein sequence ID" value="AIL32831.1"/>
    <property type="molecule type" value="Genomic_DNA"/>
</dbReference>
<dbReference type="SUPFAM" id="SSF54534">
    <property type="entry name" value="FKBP-like"/>
    <property type="match status" value="1"/>
</dbReference>
<evidence type="ECO:0000259" key="6">
    <source>
        <dbReference type="Pfam" id="PF00254"/>
    </source>
</evidence>
<sequence>MSDTEIIQENSYLTLHYRITLNSGEGKGQVFIDTFVDRPATIQLGAEQWISAMEKHLYGHKVGDEFSFELNEAFGQHNAELVKSVSKSELESGSTEDNPLFEPGEMIQFNADDGASYAGIIQEVGEDYVILDFNHPFAGKNLKVDVKILGVL</sequence>
<gene>
    <name evidence="7" type="ORF">IX83_05435</name>
</gene>
<dbReference type="STRING" id="1072685.IX83_05435"/>
<dbReference type="InterPro" id="IPR001179">
    <property type="entry name" value="PPIase_FKBP_dom"/>
</dbReference>
<dbReference type="PANTHER" id="PTHR47861">
    <property type="entry name" value="FKBP-TYPE PEPTIDYL-PROLYL CIS-TRANS ISOMERASE SLYD"/>
    <property type="match status" value="1"/>
</dbReference>
<dbReference type="Pfam" id="PF00254">
    <property type="entry name" value="FKBP_C"/>
    <property type="match status" value="1"/>
</dbReference>
<keyword evidence="8" id="KW-1185">Reference proteome</keyword>
<dbReference type="OrthoDB" id="9808891at2"/>
<dbReference type="eggNOG" id="COG1047">
    <property type="taxonomic scope" value="Bacteria"/>
</dbReference>
<protein>
    <recommendedName>
        <fullName evidence="3">peptidylprolyl isomerase</fullName>
        <ecNumber evidence="3">5.2.1.8</ecNumber>
    </recommendedName>
</protein>
<evidence type="ECO:0000256" key="3">
    <source>
        <dbReference type="ARBA" id="ARBA00013194"/>
    </source>
</evidence>
<evidence type="ECO:0000256" key="1">
    <source>
        <dbReference type="ARBA" id="ARBA00000971"/>
    </source>
</evidence>
<evidence type="ECO:0000256" key="4">
    <source>
        <dbReference type="ARBA" id="ARBA00023110"/>
    </source>
</evidence>
<dbReference type="AlphaFoldDB" id="A0A077DFC4"/>
<dbReference type="InterPro" id="IPR048261">
    <property type="entry name" value="SlpA/SlyD-like_ins_sf"/>
</dbReference>
<comment type="similarity">
    <text evidence="2">Belongs to the FKBP-type PPIase family.</text>
</comment>
<dbReference type="Proteomes" id="UP000028945">
    <property type="component" value="Chromosome"/>
</dbReference>
<reference evidence="7 8" key="1">
    <citation type="journal article" date="2014" name="BMC Genomics">
        <title>A genomic perspective on a new bacterial genus and species from the Alcaligenaceae family, Basilea psittacipulmonis.</title>
        <authorList>
            <person name="Whiteson K.L."/>
            <person name="Hernandez D."/>
            <person name="Lazarevic V."/>
            <person name="Gaia N."/>
            <person name="Farinelli L."/>
            <person name="Francois P."/>
            <person name="Pilo P."/>
            <person name="Frey J."/>
            <person name="Schrenzel J."/>
        </authorList>
    </citation>
    <scope>NUCLEOTIDE SEQUENCE [LARGE SCALE GENOMIC DNA]</scope>
    <source>
        <strain evidence="7 8">DSM 24701</strain>
    </source>
</reference>
<dbReference type="Gene3D" id="2.40.10.330">
    <property type="match status" value="1"/>
</dbReference>
<dbReference type="Gene3D" id="3.10.50.40">
    <property type="match status" value="1"/>
</dbReference>
<dbReference type="RefSeq" id="WP_038499949.1">
    <property type="nucleotide sequence ID" value="NZ_AFWK01000008.1"/>
</dbReference>
<dbReference type="GO" id="GO:0003755">
    <property type="term" value="F:peptidyl-prolyl cis-trans isomerase activity"/>
    <property type="evidence" value="ECO:0007669"/>
    <property type="project" value="UniProtKB-KW"/>
</dbReference>
<feature type="domain" description="PPIase FKBP-type" evidence="6">
    <location>
        <begin position="7"/>
        <end position="80"/>
    </location>
</feature>